<evidence type="ECO:0000256" key="4">
    <source>
        <dbReference type="ARBA" id="ARBA00022670"/>
    </source>
</evidence>
<dbReference type="CDD" id="cd08662">
    <property type="entry name" value="M13"/>
    <property type="match status" value="1"/>
</dbReference>
<evidence type="ECO:0000259" key="9">
    <source>
        <dbReference type="Pfam" id="PF01431"/>
    </source>
</evidence>
<dbReference type="Pfam" id="PF01431">
    <property type="entry name" value="Peptidase_M13"/>
    <property type="match status" value="1"/>
</dbReference>
<proteinExistence type="inferred from homology"/>
<feature type="domain" description="Peptidase M13 N-terminal" evidence="10">
    <location>
        <begin position="19"/>
        <end position="392"/>
    </location>
</feature>
<dbReference type="HOGENOM" id="CLU_006187_4_4_1"/>
<evidence type="ECO:0000256" key="2">
    <source>
        <dbReference type="ARBA" id="ARBA00004401"/>
    </source>
</evidence>
<dbReference type="SUPFAM" id="SSF55486">
    <property type="entry name" value="Metalloproteases ('zincins'), catalytic domain"/>
    <property type="match status" value="1"/>
</dbReference>
<keyword evidence="4" id="KW-0645">Protease</keyword>
<dbReference type="InterPro" id="IPR024079">
    <property type="entry name" value="MetalloPept_cat_dom_sf"/>
</dbReference>
<keyword evidence="6 11" id="KW-0378">Hydrolase</keyword>
<keyword evidence="8" id="KW-0482">Metalloprotease</keyword>
<dbReference type="KEGG" id="dwi:6649809"/>
<evidence type="ECO:0000256" key="8">
    <source>
        <dbReference type="ARBA" id="ARBA00023049"/>
    </source>
</evidence>
<dbReference type="InterPro" id="IPR018497">
    <property type="entry name" value="Peptidase_M13_C"/>
</dbReference>
<gene>
    <name evidence="11" type="primary">Dwil\GK22544</name>
    <name evidence="11" type="ORF">Dwil_GK22544</name>
</gene>
<dbReference type="GO" id="GO:0016485">
    <property type="term" value="P:protein processing"/>
    <property type="evidence" value="ECO:0007669"/>
    <property type="project" value="TreeGrafter"/>
</dbReference>
<evidence type="ECO:0000256" key="3">
    <source>
        <dbReference type="ARBA" id="ARBA00007357"/>
    </source>
</evidence>
<dbReference type="EMBL" id="CH964251">
    <property type="protein sequence ID" value="EDW83007.2"/>
    <property type="molecule type" value="Genomic_DNA"/>
</dbReference>
<evidence type="ECO:0000256" key="5">
    <source>
        <dbReference type="ARBA" id="ARBA00022723"/>
    </source>
</evidence>
<evidence type="ECO:0000256" key="1">
    <source>
        <dbReference type="ARBA" id="ARBA00001947"/>
    </source>
</evidence>
<dbReference type="AlphaFoldDB" id="B4NFE0"/>
<evidence type="ECO:0000256" key="7">
    <source>
        <dbReference type="ARBA" id="ARBA00022833"/>
    </source>
</evidence>
<accession>B4NFE0</accession>
<dbReference type="InParanoid" id="B4NFE0"/>
<protein>
    <submittedName>
        <fullName evidence="11">Uncharacterized protein</fullName>
        <ecNumber evidence="11">3.4.24.-</ecNumber>
    </submittedName>
</protein>
<dbReference type="PANTHER" id="PTHR11733:SF238">
    <property type="entry name" value="FI07649P-RELATED"/>
    <property type="match status" value="1"/>
</dbReference>
<dbReference type="EC" id="3.4.24.-" evidence="11"/>
<keyword evidence="5" id="KW-0479">Metal-binding</keyword>
<keyword evidence="7" id="KW-0862">Zinc</keyword>
<evidence type="ECO:0000256" key="6">
    <source>
        <dbReference type="ARBA" id="ARBA00022801"/>
    </source>
</evidence>
<dbReference type="SMR" id="B4NFE0"/>
<dbReference type="GO" id="GO:0004222">
    <property type="term" value="F:metalloendopeptidase activity"/>
    <property type="evidence" value="ECO:0007669"/>
    <property type="project" value="InterPro"/>
</dbReference>
<sequence>MERAKAAEIKSYMNESADPCSDFYQFACGNYARINSADAQEVASTGLFEQLTKALNHKLMYMLNNKEEDRHDTPEDKQVKIFYESCKRLELGPNYEAKLRELISEFGAMPVLEGDAWQESHFNWLETSARVYYRYGVTAILAIEITKDIAENQINRAYIGQQDFLLESRSMYLDEQNEVYRKIYRNKIQNNLEKFLSVKSSLAKKTAQEIMDFEVELAQGLMDEKEGLDITQTTELLTVPEIHKRYAPVIDVERFFYISLGENVTDPVYEFNRRYQENLLKVIPRTNASTLANYIFYRLVSDFAEVPPESEKKRRESCIDLTKKTFAKNLDNMVYRRYVNTNETSNEIELLWHQLKATFNRTLSFSPLLNWIKPETRQLAIQKLAALTLEINSYTETDFAAELDNLQLTVDDYVENMRQTRLLSMRQVREEMHQPAKPIEDGQLLSYTPANILVENIIKVPVAILQPYQLWSEVYPNAILYGTLASLIAHEIMHTFDDMGRKFDLHGNAHDWWDEKSSENFLERQKCFTAQYARYVYNNIRLKESTSQSENIADNGGVRLAYAAYRNWYNAALANPQTLKQLAKEKLPGLNYTGNQLFFISYAQIWCSDTHSRLRQIQLATDDHVPGKFRVIGPLSNFEEFAKEFQCPSGSRMNPSKKCKIY</sequence>
<comment type="similarity">
    <text evidence="3">Belongs to the peptidase M13 family.</text>
</comment>
<dbReference type="InterPro" id="IPR008753">
    <property type="entry name" value="Peptidase_M13_N"/>
</dbReference>
<dbReference type="InterPro" id="IPR000718">
    <property type="entry name" value="Peptidase_M13"/>
</dbReference>
<dbReference type="Gene3D" id="1.10.1380.10">
    <property type="entry name" value="Neutral endopeptidase , domain2"/>
    <property type="match status" value="1"/>
</dbReference>
<dbReference type="Gene3D" id="3.40.390.10">
    <property type="entry name" value="Collagenase (Catalytic Domain)"/>
    <property type="match status" value="1"/>
</dbReference>
<dbReference type="eggNOG" id="KOG3624">
    <property type="taxonomic scope" value="Eukaryota"/>
</dbReference>
<comment type="cofactor">
    <cofactor evidence="1">
        <name>Zn(2+)</name>
        <dbReference type="ChEBI" id="CHEBI:29105"/>
    </cofactor>
</comment>
<dbReference type="InterPro" id="IPR042089">
    <property type="entry name" value="Peptidase_M13_dom_2"/>
</dbReference>
<evidence type="ECO:0000313" key="12">
    <source>
        <dbReference type="Proteomes" id="UP000007798"/>
    </source>
</evidence>
<feature type="domain" description="Peptidase M13 C-terminal" evidence="9">
    <location>
        <begin position="455"/>
        <end position="661"/>
    </location>
</feature>
<dbReference type="OrthoDB" id="6475849at2759"/>
<dbReference type="PROSITE" id="PS51885">
    <property type="entry name" value="NEPRILYSIN"/>
    <property type="match status" value="1"/>
</dbReference>
<name>B4NFE0_DROWI</name>
<dbReference type="Proteomes" id="UP000007798">
    <property type="component" value="Unassembled WGS sequence"/>
</dbReference>
<dbReference type="Pfam" id="PF05649">
    <property type="entry name" value="Peptidase_M13_N"/>
    <property type="match status" value="1"/>
</dbReference>
<dbReference type="FunCoup" id="B4NFE0">
    <property type="interactions" value="9"/>
</dbReference>
<comment type="subcellular location">
    <subcellularLocation>
        <location evidence="2">Cell membrane</location>
        <topology evidence="2">Single-pass type II membrane protein</topology>
    </subcellularLocation>
</comment>
<keyword evidence="12" id="KW-1185">Reference proteome</keyword>
<dbReference type="PRINTS" id="PR00786">
    <property type="entry name" value="NEPRILYSIN"/>
</dbReference>
<evidence type="ECO:0000313" key="11">
    <source>
        <dbReference type="EMBL" id="EDW83007.2"/>
    </source>
</evidence>
<organism evidence="11 12">
    <name type="scientific">Drosophila willistoni</name>
    <name type="common">Fruit fly</name>
    <dbReference type="NCBI Taxonomy" id="7260"/>
    <lineage>
        <taxon>Eukaryota</taxon>
        <taxon>Metazoa</taxon>
        <taxon>Ecdysozoa</taxon>
        <taxon>Arthropoda</taxon>
        <taxon>Hexapoda</taxon>
        <taxon>Insecta</taxon>
        <taxon>Pterygota</taxon>
        <taxon>Neoptera</taxon>
        <taxon>Endopterygota</taxon>
        <taxon>Diptera</taxon>
        <taxon>Brachycera</taxon>
        <taxon>Muscomorpha</taxon>
        <taxon>Ephydroidea</taxon>
        <taxon>Drosophilidae</taxon>
        <taxon>Drosophila</taxon>
        <taxon>Sophophora</taxon>
    </lineage>
</organism>
<dbReference type="GO" id="GO:0046872">
    <property type="term" value="F:metal ion binding"/>
    <property type="evidence" value="ECO:0007669"/>
    <property type="project" value="UniProtKB-KW"/>
</dbReference>
<dbReference type="GO" id="GO:0005886">
    <property type="term" value="C:plasma membrane"/>
    <property type="evidence" value="ECO:0007669"/>
    <property type="project" value="UniProtKB-SubCell"/>
</dbReference>
<evidence type="ECO:0000259" key="10">
    <source>
        <dbReference type="Pfam" id="PF05649"/>
    </source>
</evidence>
<reference evidence="11 12" key="1">
    <citation type="journal article" date="2007" name="Nature">
        <title>Evolution of genes and genomes on the Drosophila phylogeny.</title>
        <authorList>
            <consortium name="Drosophila 12 Genomes Consortium"/>
            <person name="Clark A.G."/>
            <person name="Eisen M.B."/>
            <person name="Smith D.R."/>
            <person name="Bergman C.M."/>
            <person name="Oliver B."/>
            <person name="Markow T.A."/>
            <person name="Kaufman T.C."/>
            <person name="Kellis M."/>
            <person name="Gelbart W."/>
            <person name="Iyer V.N."/>
            <person name="Pollard D.A."/>
            <person name="Sackton T.B."/>
            <person name="Larracuente A.M."/>
            <person name="Singh N.D."/>
            <person name="Abad J.P."/>
            <person name="Abt D.N."/>
            <person name="Adryan B."/>
            <person name="Aguade M."/>
            <person name="Akashi H."/>
            <person name="Anderson W.W."/>
            <person name="Aquadro C.F."/>
            <person name="Ardell D.H."/>
            <person name="Arguello R."/>
            <person name="Artieri C.G."/>
            <person name="Barbash D.A."/>
            <person name="Barker D."/>
            <person name="Barsanti P."/>
            <person name="Batterham P."/>
            <person name="Batzoglou S."/>
            <person name="Begun D."/>
            <person name="Bhutkar A."/>
            <person name="Blanco E."/>
            <person name="Bosak S.A."/>
            <person name="Bradley R.K."/>
            <person name="Brand A.D."/>
            <person name="Brent M.R."/>
            <person name="Brooks A.N."/>
            <person name="Brown R.H."/>
            <person name="Butlin R.K."/>
            <person name="Caggese C."/>
            <person name="Calvi B.R."/>
            <person name="Bernardo de Carvalho A."/>
            <person name="Caspi A."/>
            <person name="Castrezana S."/>
            <person name="Celniker S.E."/>
            <person name="Chang J.L."/>
            <person name="Chapple C."/>
            <person name="Chatterji S."/>
            <person name="Chinwalla A."/>
            <person name="Civetta A."/>
            <person name="Clifton S.W."/>
            <person name="Comeron J.M."/>
            <person name="Costello J.C."/>
            <person name="Coyne J.A."/>
            <person name="Daub J."/>
            <person name="David R.G."/>
            <person name="Delcher A.L."/>
            <person name="Delehaunty K."/>
            <person name="Do C.B."/>
            <person name="Ebling H."/>
            <person name="Edwards K."/>
            <person name="Eickbush T."/>
            <person name="Evans J.D."/>
            <person name="Filipski A."/>
            <person name="Findeiss S."/>
            <person name="Freyhult E."/>
            <person name="Fulton L."/>
            <person name="Fulton R."/>
            <person name="Garcia A.C."/>
            <person name="Gardiner A."/>
            <person name="Garfield D.A."/>
            <person name="Garvin B.E."/>
            <person name="Gibson G."/>
            <person name="Gilbert D."/>
            <person name="Gnerre S."/>
            <person name="Godfrey J."/>
            <person name="Good R."/>
            <person name="Gotea V."/>
            <person name="Gravely B."/>
            <person name="Greenberg A.J."/>
            <person name="Griffiths-Jones S."/>
            <person name="Gross S."/>
            <person name="Guigo R."/>
            <person name="Gustafson E.A."/>
            <person name="Haerty W."/>
            <person name="Hahn M.W."/>
            <person name="Halligan D.L."/>
            <person name="Halpern A.L."/>
            <person name="Halter G.M."/>
            <person name="Han M.V."/>
            <person name="Heger A."/>
            <person name="Hillier L."/>
            <person name="Hinrichs A.S."/>
            <person name="Holmes I."/>
            <person name="Hoskins R.A."/>
            <person name="Hubisz M.J."/>
            <person name="Hultmark D."/>
            <person name="Huntley M.A."/>
            <person name="Jaffe D.B."/>
            <person name="Jagadeeshan S."/>
            <person name="Jeck W.R."/>
            <person name="Johnson J."/>
            <person name="Jones C.D."/>
            <person name="Jordan W.C."/>
            <person name="Karpen G.H."/>
            <person name="Kataoka E."/>
            <person name="Keightley P.D."/>
            <person name="Kheradpour P."/>
            <person name="Kirkness E.F."/>
            <person name="Koerich L.B."/>
            <person name="Kristiansen K."/>
            <person name="Kudrna D."/>
            <person name="Kulathinal R.J."/>
            <person name="Kumar S."/>
            <person name="Kwok R."/>
            <person name="Lander E."/>
            <person name="Langley C.H."/>
            <person name="Lapoint R."/>
            <person name="Lazzaro B.P."/>
            <person name="Lee S.J."/>
            <person name="Levesque L."/>
            <person name="Li R."/>
            <person name="Lin C.F."/>
            <person name="Lin M.F."/>
            <person name="Lindblad-Toh K."/>
            <person name="Llopart A."/>
            <person name="Long M."/>
            <person name="Low L."/>
            <person name="Lozovsky E."/>
            <person name="Lu J."/>
            <person name="Luo M."/>
            <person name="Machado C.A."/>
            <person name="Makalowski W."/>
            <person name="Marzo M."/>
            <person name="Matsuda M."/>
            <person name="Matzkin L."/>
            <person name="McAllister B."/>
            <person name="McBride C.S."/>
            <person name="McKernan B."/>
            <person name="McKernan K."/>
            <person name="Mendez-Lago M."/>
            <person name="Minx P."/>
            <person name="Mollenhauer M.U."/>
            <person name="Montooth K."/>
            <person name="Mount S.M."/>
            <person name="Mu X."/>
            <person name="Myers E."/>
            <person name="Negre B."/>
            <person name="Newfeld S."/>
            <person name="Nielsen R."/>
            <person name="Noor M.A."/>
            <person name="O'Grady P."/>
            <person name="Pachter L."/>
            <person name="Papaceit M."/>
            <person name="Parisi M.J."/>
            <person name="Parisi M."/>
            <person name="Parts L."/>
            <person name="Pedersen J.S."/>
            <person name="Pesole G."/>
            <person name="Phillippy A.M."/>
            <person name="Ponting C.P."/>
            <person name="Pop M."/>
            <person name="Porcelli D."/>
            <person name="Powell J.R."/>
            <person name="Prohaska S."/>
            <person name="Pruitt K."/>
            <person name="Puig M."/>
            <person name="Quesneville H."/>
            <person name="Ram K.R."/>
            <person name="Rand D."/>
            <person name="Rasmussen M.D."/>
            <person name="Reed L.K."/>
            <person name="Reenan R."/>
            <person name="Reily A."/>
            <person name="Remington K.A."/>
            <person name="Rieger T.T."/>
            <person name="Ritchie M.G."/>
            <person name="Robin C."/>
            <person name="Rogers Y.H."/>
            <person name="Rohde C."/>
            <person name="Rozas J."/>
            <person name="Rubenfield M.J."/>
            <person name="Ruiz A."/>
            <person name="Russo S."/>
            <person name="Salzberg S.L."/>
            <person name="Sanchez-Gracia A."/>
            <person name="Saranga D.J."/>
            <person name="Sato H."/>
            <person name="Schaeffer S.W."/>
            <person name="Schatz M.C."/>
            <person name="Schlenke T."/>
            <person name="Schwartz R."/>
            <person name="Segarra C."/>
            <person name="Singh R.S."/>
            <person name="Sirot L."/>
            <person name="Sirota M."/>
            <person name="Sisneros N.B."/>
            <person name="Smith C.D."/>
            <person name="Smith T.F."/>
            <person name="Spieth J."/>
            <person name="Stage D.E."/>
            <person name="Stark A."/>
            <person name="Stephan W."/>
            <person name="Strausberg R.L."/>
            <person name="Strempel S."/>
            <person name="Sturgill D."/>
            <person name="Sutton G."/>
            <person name="Sutton G.G."/>
            <person name="Tao W."/>
            <person name="Teichmann S."/>
            <person name="Tobari Y.N."/>
            <person name="Tomimura Y."/>
            <person name="Tsolas J.M."/>
            <person name="Valente V.L."/>
            <person name="Venter E."/>
            <person name="Venter J.C."/>
            <person name="Vicario S."/>
            <person name="Vieira F.G."/>
            <person name="Vilella A.J."/>
            <person name="Villasante A."/>
            <person name="Walenz B."/>
            <person name="Wang J."/>
            <person name="Wasserman M."/>
            <person name="Watts T."/>
            <person name="Wilson D."/>
            <person name="Wilson R.K."/>
            <person name="Wing R.A."/>
            <person name="Wolfner M.F."/>
            <person name="Wong A."/>
            <person name="Wong G.K."/>
            <person name="Wu C.I."/>
            <person name="Wu G."/>
            <person name="Yamamoto D."/>
            <person name="Yang H.P."/>
            <person name="Yang S.P."/>
            <person name="Yorke J.A."/>
            <person name="Yoshida K."/>
            <person name="Zdobnov E."/>
            <person name="Zhang P."/>
            <person name="Zhang Y."/>
            <person name="Zimin A.V."/>
            <person name="Baldwin J."/>
            <person name="Abdouelleil A."/>
            <person name="Abdulkadir J."/>
            <person name="Abebe A."/>
            <person name="Abera B."/>
            <person name="Abreu J."/>
            <person name="Acer S.C."/>
            <person name="Aftuck L."/>
            <person name="Alexander A."/>
            <person name="An P."/>
            <person name="Anderson E."/>
            <person name="Anderson S."/>
            <person name="Arachi H."/>
            <person name="Azer M."/>
            <person name="Bachantsang P."/>
            <person name="Barry A."/>
            <person name="Bayul T."/>
            <person name="Berlin A."/>
            <person name="Bessette D."/>
            <person name="Bloom T."/>
            <person name="Blye J."/>
            <person name="Boguslavskiy L."/>
            <person name="Bonnet C."/>
            <person name="Boukhgalter B."/>
            <person name="Bourzgui I."/>
            <person name="Brown A."/>
            <person name="Cahill P."/>
            <person name="Channer S."/>
            <person name="Cheshatsang Y."/>
            <person name="Chuda L."/>
            <person name="Citroen M."/>
            <person name="Collymore A."/>
            <person name="Cooke P."/>
            <person name="Costello M."/>
            <person name="D'Aco K."/>
            <person name="Daza R."/>
            <person name="De Haan G."/>
            <person name="DeGray S."/>
            <person name="DeMaso C."/>
            <person name="Dhargay N."/>
            <person name="Dooley K."/>
            <person name="Dooley E."/>
            <person name="Doricent M."/>
            <person name="Dorje P."/>
            <person name="Dorjee K."/>
            <person name="Dupes A."/>
            <person name="Elong R."/>
            <person name="Falk J."/>
            <person name="Farina A."/>
            <person name="Faro S."/>
            <person name="Ferguson D."/>
            <person name="Fisher S."/>
            <person name="Foley C.D."/>
            <person name="Franke A."/>
            <person name="Friedrich D."/>
            <person name="Gadbois L."/>
            <person name="Gearin G."/>
            <person name="Gearin C.R."/>
            <person name="Giannoukos G."/>
            <person name="Goode T."/>
            <person name="Graham J."/>
            <person name="Grandbois E."/>
            <person name="Grewal S."/>
            <person name="Gyaltsen K."/>
            <person name="Hafez N."/>
            <person name="Hagos B."/>
            <person name="Hall J."/>
            <person name="Henson C."/>
            <person name="Hollinger A."/>
            <person name="Honan T."/>
            <person name="Huard M.D."/>
            <person name="Hughes L."/>
            <person name="Hurhula B."/>
            <person name="Husby M.E."/>
            <person name="Kamat A."/>
            <person name="Kanga B."/>
            <person name="Kashin S."/>
            <person name="Khazanovich D."/>
            <person name="Kisner P."/>
            <person name="Lance K."/>
            <person name="Lara M."/>
            <person name="Lee W."/>
            <person name="Lennon N."/>
            <person name="Letendre F."/>
            <person name="LeVine R."/>
            <person name="Lipovsky A."/>
            <person name="Liu X."/>
            <person name="Liu J."/>
            <person name="Liu S."/>
            <person name="Lokyitsang T."/>
            <person name="Lokyitsang Y."/>
            <person name="Lubonja R."/>
            <person name="Lui A."/>
            <person name="MacDonald P."/>
            <person name="Magnisalis V."/>
            <person name="Maru K."/>
            <person name="Matthews C."/>
            <person name="McCusker W."/>
            <person name="McDonough S."/>
            <person name="Mehta T."/>
            <person name="Meldrim J."/>
            <person name="Meneus L."/>
            <person name="Mihai O."/>
            <person name="Mihalev A."/>
            <person name="Mihova T."/>
            <person name="Mittelman R."/>
            <person name="Mlenga V."/>
            <person name="Montmayeur A."/>
            <person name="Mulrain L."/>
            <person name="Navidi A."/>
            <person name="Naylor J."/>
            <person name="Negash T."/>
            <person name="Nguyen T."/>
            <person name="Nguyen N."/>
            <person name="Nicol R."/>
            <person name="Norbu C."/>
            <person name="Norbu N."/>
            <person name="Novod N."/>
            <person name="O'Neill B."/>
            <person name="Osman S."/>
            <person name="Markiewicz E."/>
            <person name="Oyono O.L."/>
            <person name="Patti C."/>
            <person name="Phunkhang P."/>
            <person name="Pierre F."/>
            <person name="Priest M."/>
            <person name="Raghuraman S."/>
            <person name="Rege F."/>
            <person name="Reyes R."/>
            <person name="Rise C."/>
            <person name="Rogov P."/>
            <person name="Ross K."/>
            <person name="Ryan E."/>
            <person name="Settipalli S."/>
            <person name="Shea T."/>
            <person name="Sherpa N."/>
            <person name="Shi L."/>
            <person name="Shih D."/>
            <person name="Sparrow T."/>
            <person name="Spaulding J."/>
            <person name="Stalker J."/>
            <person name="Stange-Thomann N."/>
            <person name="Stavropoulos S."/>
            <person name="Stone C."/>
            <person name="Strader C."/>
            <person name="Tesfaye S."/>
            <person name="Thomson T."/>
            <person name="Thoulutsang Y."/>
            <person name="Thoulutsang D."/>
            <person name="Topham K."/>
            <person name="Topping I."/>
            <person name="Tsamla T."/>
            <person name="Vassiliev H."/>
            <person name="Vo A."/>
            <person name="Wangchuk T."/>
            <person name="Wangdi T."/>
            <person name="Weiand M."/>
            <person name="Wilkinson J."/>
            <person name="Wilson A."/>
            <person name="Yadav S."/>
            <person name="Young G."/>
            <person name="Yu Q."/>
            <person name="Zembek L."/>
            <person name="Zhong D."/>
            <person name="Zimmer A."/>
            <person name="Zwirko Z."/>
            <person name="Jaffe D.B."/>
            <person name="Alvarez P."/>
            <person name="Brockman W."/>
            <person name="Butler J."/>
            <person name="Chin C."/>
            <person name="Gnerre S."/>
            <person name="Grabherr M."/>
            <person name="Kleber M."/>
            <person name="Mauceli E."/>
            <person name="MacCallum I."/>
        </authorList>
    </citation>
    <scope>NUCLEOTIDE SEQUENCE [LARGE SCALE GENOMIC DNA]</scope>
    <source>
        <strain evidence="12">Tucson 14030-0811.24</strain>
    </source>
</reference>
<dbReference type="MEROPS" id="M13.A04"/>
<dbReference type="PANTHER" id="PTHR11733">
    <property type="entry name" value="ZINC METALLOPROTEASE FAMILY M13 NEPRILYSIN-RELATED"/>
    <property type="match status" value="1"/>
</dbReference>